<comment type="caution">
    <text evidence="1">The sequence shown here is derived from an EMBL/GenBank/DDBJ whole genome shotgun (WGS) entry which is preliminary data.</text>
</comment>
<accession>A0AAN5X1L5</accession>
<dbReference type="CDD" id="cd12797">
    <property type="entry name" value="M23_peptidase"/>
    <property type="match status" value="1"/>
</dbReference>
<dbReference type="InterPro" id="IPR017483">
    <property type="entry name" value="CHP03034"/>
</dbReference>
<dbReference type="EMBL" id="WAGF01000016">
    <property type="protein sequence ID" value="KAB0876581.1"/>
    <property type="molecule type" value="Genomic_DNA"/>
</dbReference>
<dbReference type="RefSeq" id="WP_105547568.1">
    <property type="nucleotide sequence ID" value="NZ_PVCL01000002.1"/>
</dbReference>
<dbReference type="Pfam" id="PF11692">
    <property type="entry name" value="DUF3289"/>
    <property type="match status" value="1"/>
</dbReference>
<proteinExistence type="predicted"/>
<evidence type="ECO:0000313" key="1">
    <source>
        <dbReference type="EMBL" id="KAB0876581.1"/>
    </source>
</evidence>
<dbReference type="Gene3D" id="2.70.70.10">
    <property type="entry name" value="Glucose Permease (Domain IIA)"/>
    <property type="match status" value="1"/>
</dbReference>
<organism evidence="1 2">
    <name type="scientific">Cronobacter sakazakii</name>
    <name type="common">Enterobacter sakazakii</name>
    <dbReference type="NCBI Taxonomy" id="28141"/>
    <lineage>
        <taxon>Bacteria</taxon>
        <taxon>Pseudomonadati</taxon>
        <taxon>Pseudomonadota</taxon>
        <taxon>Gammaproteobacteria</taxon>
        <taxon>Enterobacterales</taxon>
        <taxon>Enterobacteriaceae</taxon>
        <taxon>Cronobacter</taxon>
    </lineage>
</organism>
<dbReference type="AlphaFoldDB" id="A0AAN5X1L5"/>
<reference evidence="1 2" key="1">
    <citation type="submission" date="2019-09" db="EMBL/GenBank/DDBJ databases">
        <title>Prevalence, distribution, and phylogeny of type two toxin-antitoxin genes possessed by Cronobacter species where C. sakazakii homologs follow sequence type lineages.</title>
        <authorList>
            <person name="Finkelstein S."/>
            <person name="Negrete F."/>
            <person name="Jang H."/>
            <person name="Gopinath G.R."/>
            <person name="Tall B.D."/>
        </authorList>
    </citation>
    <scope>NUCLEOTIDE SEQUENCE [LARGE SCALE GENOMIC DNA]</scope>
    <source>
        <strain evidence="1 2">MOD1_Comp4</strain>
    </source>
</reference>
<name>A0AAN5X1L5_CROSK</name>
<protein>
    <submittedName>
        <fullName evidence="1">DUF3289 family protein</fullName>
    </submittedName>
</protein>
<gene>
    <name evidence="1" type="ORF">FZI38_16095</name>
</gene>
<sequence>MHISPPILFPRKDDEDYASWVMRTMPVDPARGFPVNGVESWHGGIHIPHTDSGVFANPLRAVADGVVVWASYPASPEKRGTKPLNYEGATDNGCVLIRHEMLIGEIPETCVFYSLTMHMKQVRPEILSKSGINVRRGQIIGTTGMVGGRNAYHFQMCCSAEMLKIICGRDRGYLDISASGRAKSRYGNRYFYFPAGTPVYNGNSPYELSLFPFCHTSIELYIVHEGTKTRTMRKVDGSYDLVGETAIAVDYICEPTPVVRGHQIYSEWVKVIYPGGEGWVDVSSPKIKTWTDADFPDWAGWILVDDDLTPDSQCNSKIVKKAREKRCADFTRFICKFPLEWDFSSFDARFSWLKKPNASLSEPMNDKSYTALKEYVKALSFFEKLPASIQSELTGQVWHFDPRGLIIQLQKAERRLIYSSANSIKHKKMNDFTVDDMRHGDLNKEQILEQGKVNKINIYGKELKKSFFNFDKTLEEHFATMDNMAEWTAWGEYSPLIRIMLDKFKRNEGGISRHELLNNAFLEHKTTKMCVEEIKRLISQRLNENNFKPLSMLDLENLSNDIGSRIKLPKFDDYDWVNGLGIAIHDTYSTNIYIDELDVFDANVGMPNRVTFKARLSFCIQDHFGLDTADMNGKGFEVIPWFCSWFILQRYQHYDFKPFINEANFSVWIEGD</sequence>
<dbReference type="Proteomes" id="UP000439917">
    <property type="component" value="Unassembled WGS sequence"/>
</dbReference>
<evidence type="ECO:0000313" key="2">
    <source>
        <dbReference type="Proteomes" id="UP000439917"/>
    </source>
</evidence>
<dbReference type="InterPro" id="IPR011055">
    <property type="entry name" value="Dup_hybrid_motif"/>
</dbReference>